<proteinExistence type="inferred from homology"/>
<sequence>MNSFPGAILRKVTFNLNAVRLGAPLYFFTPKKLINCYTTTSISASIPKKSFANKLAEKFSFFSISKTRLKANSYLLFESVADQLNYADIFKRLNLPDTFYSWFVVTELYIWMLMVRYMAEGEDGKVVRNYVLQALWADVHERSKKLTPTGLVGIKSQIVDLSGQLNAALIGYDEGLNSSDVVLAGALWRRLYQQKSVDPEHLDMLVKYIRRQIKIMDCWTHKELFHKVSVRWEPIK</sequence>
<accession>A0AAN7Q948</accession>
<dbReference type="Pfam" id="PF03981">
    <property type="entry name" value="Ubiq_cyt_C_chap"/>
    <property type="match status" value="1"/>
</dbReference>
<evidence type="ECO:0000259" key="2">
    <source>
        <dbReference type="Pfam" id="PF03981"/>
    </source>
</evidence>
<dbReference type="EMBL" id="JARPUR010000002">
    <property type="protein sequence ID" value="KAK4883505.1"/>
    <property type="molecule type" value="Genomic_DNA"/>
</dbReference>
<dbReference type="GO" id="GO:0034551">
    <property type="term" value="P:mitochondrial respiratory chain complex III assembly"/>
    <property type="evidence" value="ECO:0007669"/>
    <property type="project" value="TreeGrafter"/>
</dbReference>
<dbReference type="InterPro" id="IPR007129">
    <property type="entry name" value="Ubiqinol_cyt_c_chaperone_CPB3"/>
</dbReference>
<feature type="domain" description="Ubiquinol-cytochrome c chaperone" evidence="2">
    <location>
        <begin position="92"/>
        <end position="227"/>
    </location>
</feature>
<dbReference type="Proteomes" id="UP001353858">
    <property type="component" value="Unassembled WGS sequence"/>
</dbReference>
<dbReference type="GO" id="GO:0005739">
    <property type="term" value="C:mitochondrion"/>
    <property type="evidence" value="ECO:0007669"/>
    <property type="project" value="TreeGrafter"/>
</dbReference>
<dbReference type="PANTHER" id="PTHR12184:SF1">
    <property type="entry name" value="UBIQUINOL-CYTOCHROME-C REDUCTASE COMPLEX ASSEMBLY FACTOR 1"/>
    <property type="match status" value="1"/>
</dbReference>
<gene>
    <name evidence="3" type="ORF">RN001_006824</name>
</gene>
<evidence type="ECO:0000313" key="4">
    <source>
        <dbReference type="Proteomes" id="UP001353858"/>
    </source>
</evidence>
<evidence type="ECO:0000313" key="3">
    <source>
        <dbReference type="EMBL" id="KAK4883505.1"/>
    </source>
</evidence>
<dbReference type="AlphaFoldDB" id="A0AAN7Q948"/>
<organism evidence="3 4">
    <name type="scientific">Aquatica leii</name>
    <dbReference type="NCBI Taxonomy" id="1421715"/>
    <lineage>
        <taxon>Eukaryota</taxon>
        <taxon>Metazoa</taxon>
        <taxon>Ecdysozoa</taxon>
        <taxon>Arthropoda</taxon>
        <taxon>Hexapoda</taxon>
        <taxon>Insecta</taxon>
        <taxon>Pterygota</taxon>
        <taxon>Neoptera</taxon>
        <taxon>Endopterygota</taxon>
        <taxon>Coleoptera</taxon>
        <taxon>Polyphaga</taxon>
        <taxon>Elateriformia</taxon>
        <taxon>Elateroidea</taxon>
        <taxon>Lampyridae</taxon>
        <taxon>Luciolinae</taxon>
        <taxon>Aquatica</taxon>
    </lineage>
</organism>
<comment type="caution">
    <text evidence="3">The sequence shown here is derived from an EMBL/GenBank/DDBJ whole genome shotgun (WGS) entry which is preliminary data.</text>
</comment>
<evidence type="ECO:0000256" key="1">
    <source>
        <dbReference type="ARBA" id="ARBA00006407"/>
    </source>
</evidence>
<name>A0AAN7Q948_9COLE</name>
<protein>
    <recommendedName>
        <fullName evidence="2">Ubiquinol-cytochrome c chaperone domain-containing protein</fullName>
    </recommendedName>
</protein>
<comment type="similarity">
    <text evidence="1">Belongs to the CBP3 family.</text>
</comment>
<dbReference type="PANTHER" id="PTHR12184">
    <property type="entry name" value="UBIQUINOL-CYTOCHROME C REDUCTASE COMPLEX ASSEMBLY FACTOR 1 FAMILY MEMBER"/>
    <property type="match status" value="1"/>
</dbReference>
<reference evidence="4" key="1">
    <citation type="submission" date="2023-01" db="EMBL/GenBank/DDBJ databases">
        <title>Key to firefly adult light organ development and bioluminescence: homeobox transcription factors regulate luciferase expression and transportation to peroxisome.</title>
        <authorList>
            <person name="Fu X."/>
        </authorList>
    </citation>
    <scope>NUCLEOTIDE SEQUENCE [LARGE SCALE GENOMIC DNA]</scope>
</reference>
<keyword evidence="4" id="KW-1185">Reference proteome</keyword>
<dbReference type="InterPro" id="IPR021150">
    <property type="entry name" value="Ubiq_cyt_c_chap"/>
</dbReference>